<dbReference type="AlphaFoldDB" id="R7TGM5"/>
<evidence type="ECO:0000313" key="11">
    <source>
        <dbReference type="EnsemblMetazoa" id="CapteP177294"/>
    </source>
</evidence>
<feature type="transmembrane region" description="Helical" evidence="8">
    <location>
        <begin position="87"/>
        <end position="106"/>
    </location>
</feature>
<feature type="compositionally biased region" description="Basic and acidic residues" evidence="7">
    <location>
        <begin position="334"/>
        <end position="349"/>
    </location>
</feature>
<dbReference type="SMART" id="SM00271">
    <property type="entry name" value="DnaJ"/>
    <property type="match status" value="1"/>
</dbReference>
<dbReference type="CDD" id="cd06257">
    <property type="entry name" value="DnaJ"/>
    <property type="match status" value="1"/>
</dbReference>
<evidence type="ECO:0000256" key="5">
    <source>
        <dbReference type="ARBA" id="ARBA00022989"/>
    </source>
</evidence>
<comment type="function">
    <text evidence="1">May function as a co-chaperone.</text>
</comment>
<dbReference type="Gene3D" id="1.10.287.110">
    <property type="entry name" value="DnaJ domain"/>
    <property type="match status" value="1"/>
</dbReference>
<dbReference type="Pfam" id="PF00226">
    <property type="entry name" value="DnaJ"/>
    <property type="match status" value="1"/>
</dbReference>
<dbReference type="Pfam" id="PF05154">
    <property type="entry name" value="TM2"/>
    <property type="match status" value="1"/>
</dbReference>
<keyword evidence="12" id="KW-1185">Reference proteome</keyword>
<evidence type="ECO:0000256" key="8">
    <source>
        <dbReference type="SAM" id="Phobius"/>
    </source>
</evidence>
<evidence type="ECO:0000256" key="2">
    <source>
        <dbReference type="ARBA" id="ARBA00004141"/>
    </source>
</evidence>
<keyword evidence="6 8" id="KW-0472">Membrane</keyword>
<dbReference type="GO" id="GO:0016020">
    <property type="term" value="C:membrane"/>
    <property type="evidence" value="ECO:0007669"/>
    <property type="project" value="UniProtKB-SubCell"/>
</dbReference>
<dbReference type="HOGENOM" id="CLU_057927_0_0_1"/>
<organism evidence="10">
    <name type="scientific">Capitella teleta</name>
    <name type="common">Polychaete worm</name>
    <dbReference type="NCBI Taxonomy" id="283909"/>
    <lineage>
        <taxon>Eukaryota</taxon>
        <taxon>Metazoa</taxon>
        <taxon>Spiralia</taxon>
        <taxon>Lophotrochozoa</taxon>
        <taxon>Annelida</taxon>
        <taxon>Polychaeta</taxon>
        <taxon>Sedentaria</taxon>
        <taxon>Scolecida</taxon>
        <taxon>Capitellidae</taxon>
        <taxon>Capitella</taxon>
    </lineage>
</organism>
<dbReference type="OMA" id="VWWHCLL"/>
<dbReference type="Proteomes" id="UP000014760">
    <property type="component" value="Unassembled WGS sequence"/>
</dbReference>
<dbReference type="InterPro" id="IPR007829">
    <property type="entry name" value="TM2"/>
</dbReference>
<evidence type="ECO:0000259" key="9">
    <source>
        <dbReference type="PROSITE" id="PS50076"/>
    </source>
</evidence>
<dbReference type="InterPro" id="IPR036869">
    <property type="entry name" value="J_dom_sf"/>
</dbReference>
<dbReference type="PANTHER" id="PTHR44733">
    <property type="entry name" value="DNAJ HOMOLOG SUBFAMILY C MEMBER 22"/>
    <property type="match status" value="1"/>
</dbReference>
<dbReference type="PANTHER" id="PTHR44733:SF1">
    <property type="entry name" value="DNAJ HOMOLOG SUBFAMILY C MEMBER 22"/>
    <property type="match status" value="1"/>
</dbReference>
<feature type="transmembrane region" description="Helical" evidence="8">
    <location>
        <begin position="7"/>
        <end position="25"/>
    </location>
</feature>
<dbReference type="SUPFAM" id="SSF46565">
    <property type="entry name" value="Chaperone J-domain"/>
    <property type="match status" value="1"/>
</dbReference>
<evidence type="ECO:0000256" key="3">
    <source>
        <dbReference type="ARBA" id="ARBA00020945"/>
    </source>
</evidence>
<keyword evidence="4 8" id="KW-0812">Transmembrane</keyword>
<gene>
    <name evidence="10" type="ORF">CAPTEDRAFT_177294</name>
</gene>
<evidence type="ECO:0000256" key="4">
    <source>
        <dbReference type="ARBA" id="ARBA00022692"/>
    </source>
</evidence>
<feature type="domain" description="J" evidence="9">
    <location>
        <begin position="276"/>
        <end position="349"/>
    </location>
</feature>
<sequence length="349" mass="39754">MRPSTAVCYTLWLFFGWFGAHHLYLGRYRHAFIWLCTLGGFCGVGWFRDLWRLPDYIAQADTEVYFTEEFPKLQLLQKKAKFSVARFSGEMAVGMLFGILAGAAIPETLIKEYPYLHVLGLFGVHLVANVGYERCPLYIPMIGALLGLPSMVFSSPESGISNGAFFAAACASWRGRRWIKDLPERGHVGKRFGTFLLAWLVYSSLLTSACYHNFKIITQDGESILVKDALDNFFNSPAWAQSKQTIHVVSHEWWQHGTRAAWHKFKIALDPEGEHHAYEVLGVPTTASEKDISMAYRSLVKKYHPDANKDDPHAEAKFMQIQAAYEKLSHIKSRRADRNEKQRPIDDEL</sequence>
<reference evidence="12" key="1">
    <citation type="submission" date="2012-12" db="EMBL/GenBank/DDBJ databases">
        <authorList>
            <person name="Hellsten U."/>
            <person name="Grimwood J."/>
            <person name="Chapman J.A."/>
            <person name="Shapiro H."/>
            <person name="Aerts A."/>
            <person name="Otillar R.P."/>
            <person name="Terry A.Y."/>
            <person name="Boore J.L."/>
            <person name="Simakov O."/>
            <person name="Marletaz F."/>
            <person name="Cho S.-J."/>
            <person name="Edsinger-Gonzales E."/>
            <person name="Havlak P."/>
            <person name="Kuo D.-H."/>
            <person name="Larsson T."/>
            <person name="Lv J."/>
            <person name="Arendt D."/>
            <person name="Savage R."/>
            <person name="Osoegawa K."/>
            <person name="de Jong P."/>
            <person name="Lindberg D.R."/>
            <person name="Seaver E.C."/>
            <person name="Weisblat D.A."/>
            <person name="Putnam N.H."/>
            <person name="Grigoriev I.V."/>
            <person name="Rokhsar D.S."/>
        </authorList>
    </citation>
    <scope>NUCLEOTIDE SEQUENCE</scope>
    <source>
        <strain evidence="12">I ESC-2004</strain>
    </source>
</reference>
<dbReference type="OrthoDB" id="10262359at2759"/>
<protein>
    <recommendedName>
        <fullName evidence="3">DnaJ homolog subfamily C member 22</fullName>
    </recommendedName>
</protein>
<evidence type="ECO:0000313" key="10">
    <source>
        <dbReference type="EMBL" id="ELT90260.1"/>
    </source>
</evidence>
<dbReference type="EnsemblMetazoa" id="CapteT177294">
    <property type="protein sequence ID" value="CapteP177294"/>
    <property type="gene ID" value="CapteG177294"/>
</dbReference>
<dbReference type="PROSITE" id="PS50076">
    <property type="entry name" value="DNAJ_2"/>
    <property type="match status" value="1"/>
</dbReference>
<dbReference type="PRINTS" id="PR00625">
    <property type="entry name" value="JDOMAIN"/>
</dbReference>
<accession>R7TGM5</accession>
<dbReference type="EMBL" id="KB310993">
    <property type="protein sequence ID" value="ELT90260.1"/>
    <property type="molecule type" value="Genomic_DNA"/>
</dbReference>
<evidence type="ECO:0000313" key="12">
    <source>
        <dbReference type="Proteomes" id="UP000014760"/>
    </source>
</evidence>
<dbReference type="STRING" id="283909.R7TGM5"/>
<comment type="subcellular location">
    <subcellularLocation>
        <location evidence="2">Membrane</location>
        <topology evidence="2">Multi-pass membrane protein</topology>
    </subcellularLocation>
</comment>
<evidence type="ECO:0000256" key="7">
    <source>
        <dbReference type="SAM" id="MobiDB-lite"/>
    </source>
</evidence>
<evidence type="ECO:0000256" key="6">
    <source>
        <dbReference type="ARBA" id="ARBA00023136"/>
    </source>
</evidence>
<dbReference type="InterPro" id="IPR001623">
    <property type="entry name" value="DnaJ_domain"/>
</dbReference>
<evidence type="ECO:0000256" key="1">
    <source>
        <dbReference type="ARBA" id="ARBA00002080"/>
    </source>
</evidence>
<dbReference type="EMBL" id="AMQN01003114">
    <property type="status" value="NOT_ANNOTATED_CDS"/>
    <property type="molecule type" value="Genomic_DNA"/>
</dbReference>
<reference evidence="10 12" key="2">
    <citation type="journal article" date="2013" name="Nature">
        <title>Insights into bilaterian evolution from three spiralian genomes.</title>
        <authorList>
            <person name="Simakov O."/>
            <person name="Marletaz F."/>
            <person name="Cho S.J."/>
            <person name="Edsinger-Gonzales E."/>
            <person name="Havlak P."/>
            <person name="Hellsten U."/>
            <person name="Kuo D.H."/>
            <person name="Larsson T."/>
            <person name="Lv J."/>
            <person name="Arendt D."/>
            <person name="Savage R."/>
            <person name="Osoegawa K."/>
            <person name="de Jong P."/>
            <person name="Grimwood J."/>
            <person name="Chapman J.A."/>
            <person name="Shapiro H."/>
            <person name="Aerts A."/>
            <person name="Otillar R.P."/>
            <person name="Terry A.Y."/>
            <person name="Boore J.L."/>
            <person name="Grigoriev I.V."/>
            <person name="Lindberg D.R."/>
            <person name="Seaver E.C."/>
            <person name="Weisblat D.A."/>
            <person name="Putnam N.H."/>
            <person name="Rokhsar D.S."/>
        </authorList>
    </citation>
    <scope>NUCLEOTIDE SEQUENCE</scope>
    <source>
        <strain evidence="10 12">I ESC-2004</strain>
    </source>
</reference>
<dbReference type="FunCoup" id="R7TGM5">
    <property type="interactions" value="103"/>
</dbReference>
<feature type="region of interest" description="Disordered" evidence="7">
    <location>
        <begin position="330"/>
        <end position="349"/>
    </location>
</feature>
<name>R7TGM5_CAPTE</name>
<feature type="transmembrane region" description="Helical" evidence="8">
    <location>
        <begin position="31"/>
        <end position="47"/>
    </location>
</feature>
<keyword evidence="5 8" id="KW-1133">Transmembrane helix</keyword>
<reference evidence="11" key="3">
    <citation type="submission" date="2015-06" db="UniProtKB">
        <authorList>
            <consortium name="EnsemblMetazoa"/>
        </authorList>
    </citation>
    <scope>IDENTIFICATION</scope>
</reference>
<proteinExistence type="predicted"/>